<keyword evidence="3" id="KW-1185">Reference proteome</keyword>
<proteinExistence type="predicted"/>
<dbReference type="EMBL" id="PDNA01000266">
    <property type="protein sequence ID" value="PGG99697.1"/>
    <property type="molecule type" value="Genomic_DNA"/>
</dbReference>
<dbReference type="AlphaFoldDB" id="A0A2B7WTC6"/>
<feature type="compositionally biased region" description="Polar residues" evidence="1">
    <location>
        <begin position="235"/>
        <end position="245"/>
    </location>
</feature>
<evidence type="ECO:0000313" key="3">
    <source>
        <dbReference type="Proteomes" id="UP000224634"/>
    </source>
</evidence>
<protein>
    <submittedName>
        <fullName evidence="2">Uncharacterized protein</fullName>
    </submittedName>
</protein>
<name>A0A2B7WTC6_POLH7</name>
<organism evidence="2 3">
    <name type="scientific">Polytolypa hystricis (strain UAMH7299)</name>
    <dbReference type="NCBI Taxonomy" id="1447883"/>
    <lineage>
        <taxon>Eukaryota</taxon>
        <taxon>Fungi</taxon>
        <taxon>Dikarya</taxon>
        <taxon>Ascomycota</taxon>
        <taxon>Pezizomycotina</taxon>
        <taxon>Eurotiomycetes</taxon>
        <taxon>Eurotiomycetidae</taxon>
        <taxon>Onygenales</taxon>
        <taxon>Onygenales incertae sedis</taxon>
        <taxon>Polytolypa</taxon>
    </lineage>
</organism>
<gene>
    <name evidence="2" type="ORF">AJ80_09311</name>
</gene>
<sequence length="286" mass="31891">MPPLLRSSKRRRIDVSKAAALKQDTSAPLETIITQQQSTIAELTKIVSQHSATIDKLTTTNSRLLSTIDEFITTNSRHHSAIDALTATTNQRRHVRPTTSEQDRTPDLEKFRCPVCPRAKEFVRPANLNSHFKTDHREMYDKLNPSICPHCNTDLKLPILLHLSQKHPKLLPDLAAEVLDVDLSVVEEIPQGFKLFQVWFLKELNTDRVPSDDAGSDHPSLTHGSQRVAGGGVMENTSPSGNAQVETGKESDVGSDYWFGARLDSIGWGVEEISPQSDHEFVGWLD</sequence>
<accession>A0A2B7WTC6</accession>
<reference evidence="2 3" key="1">
    <citation type="submission" date="2017-10" db="EMBL/GenBank/DDBJ databases">
        <title>Comparative genomics in systemic dimorphic fungi from Ajellomycetaceae.</title>
        <authorList>
            <person name="Munoz J.F."/>
            <person name="Mcewen J.G."/>
            <person name="Clay O.K."/>
            <person name="Cuomo C.A."/>
        </authorList>
    </citation>
    <scope>NUCLEOTIDE SEQUENCE [LARGE SCALE GENOMIC DNA]</scope>
    <source>
        <strain evidence="2 3">UAMH7299</strain>
    </source>
</reference>
<comment type="caution">
    <text evidence="2">The sequence shown here is derived from an EMBL/GenBank/DDBJ whole genome shotgun (WGS) entry which is preliminary data.</text>
</comment>
<dbReference type="Proteomes" id="UP000224634">
    <property type="component" value="Unassembled WGS sequence"/>
</dbReference>
<feature type="region of interest" description="Disordered" evidence="1">
    <location>
        <begin position="209"/>
        <end position="251"/>
    </location>
</feature>
<evidence type="ECO:0000313" key="2">
    <source>
        <dbReference type="EMBL" id="PGG99697.1"/>
    </source>
</evidence>
<evidence type="ECO:0000256" key="1">
    <source>
        <dbReference type="SAM" id="MobiDB-lite"/>
    </source>
</evidence>